<dbReference type="Pfam" id="PF01609">
    <property type="entry name" value="DDE_Tnp_1"/>
    <property type="match status" value="1"/>
</dbReference>
<dbReference type="Proteomes" id="UP001501638">
    <property type="component" value="Unassembled WGS sequence"/>
</dbReference>
<comment type="caution">
    <text evidence="2">The sequence shown here is derived from an EMBL/GenBank/DDBJ whole genome shotgun (WGS) entry which is preliminary data.</text>
</comment>
<organism evidence="2 3">
    <name type="scientific">Streptomyces macrosporus</name>
    <dbReference type="NCBI Taxonomy" id="44032"/>
    <lineage>
        <taxon>Bacteria</taxon>
        <taxon>Bacillati</taxon>
        <taxon>Actinomycetota</taxon>
        <taxon>Actinomycetes</taxon>
        <taxon>Kitasatosporales</taxon>
        <taxon>Streptomycetaceae</taxon>
        <taxon>Streptomyces</taxon>
    </lineage>
</organism>
<gene>
    <name evidence="2" type="ORF">GCM10010405_54880</name>
</gene>
<evidence type="ECO:0000313" key="3">
    <source>
        <dbReference type="Proteomes" id="UP001501638"/>
    </source>
</evidence>
<feature type="domain" description="Transposase IS4-like" evidence="1">
    <location>
        <begin position="51"/>
        <end position="111"/>
    </location>
</feature>
<accession>A0ABN3KMP8</accession>
<dbReference type="EMBL" id="BAAASZ010000042">
    <property type="protein sequence ID" value="GAA2463402.1"/>
    <property type="molecule type" value="Genomic_DNA"/>
</dbReference>
<proteinExistence type="predicted"/>
<dbReference type="InterPro" id="IPR002559">
    <property type="entry name" value="Transposase_11"/>
</dbReference>
<protein>
    <recommendedName>
        <fullName evidence="1">Transposase IS4-like domain-containing protein</fullName>
    </recommendedName>
</protein>
<sequence>MGLADASPGGAPGFQGGADQLPAGVGQVVGIVPSRLHSVGIRQGLHGGQSADHGYGYDTYRRLLRARGITSKIARKGTAYGSGLGRTRWVVERIFGWLLQFRRLRICYEIRFDLHLGLL</sequence>
<evidence type="ECO:0000313" key="2">
    <source>
        <dbReference type="EMBL" id="GAA2463402.1"/>
    </source>
</evidence>
<keyword evidence="3" id="KW-1185">Reference proteome</keyword>
<reference evidence="2 3" key="1">
    <citation type="journal article" date="2019" name="Int. J. Syst. Evol. Microbiol.">
        <title>The Global Catalogue of Microorganisms (GCM) 10K type strain sequencing project: providing services to taxonomists for standard genome sequencing and annotation.</title>
        <authorList>
            <consortium name="The Broad Institute Genomics Platform"/>
            <consortium name="The Broad Institute Genome Sequencing Center for Infectious Disease"/>
            <person name="Wu L."/>
            <person name="Ma J."/>
        </authorList>
    </citation>
    <scope>NUCLEOTIDE SEQUENCE [LARGE SCALE GENOMIC DNA]</scope>
    <source>
        <strain evidence="2 3">JCM 6305</strain>
    </source>
</reference>
<name>A0ABN3KMP8_9ACTN</name>
<evidence type="ECO:0000259" key="1">
    <source>
        <dbReference type="Pfam" id="PF01609"/>
    </source>
</evidence>